<organism evidence="3 4">
    <name type="scientific">Spirosoma arboris</name>
    <dbReference type="NCBI Taxonomy" id="2682092"/>
    <lineage>
        <taxon>Bacteria</taxon>
        <taxon>Pseudomonadati</taxon>
        <taxon>Bacteroidota</taxon>
        <taxon>Cytophagia</taxon>
        <taxon>Cytophagales</taxon>
        <taxon>Cytophagaceae</taxon>
        <taxon>Spirosoma</taxon>
    </lineage>
</organism>
<comment type="caution">
    <text evidence="3">The sequence shown here is derived from an EMBL/GenBank/DDBJ whole genome shotgun (WGS) entry which is preliminary data.</text>
</comment>
<dbReference type="EMBL" id="WPIN01000019">
    <property type="protein sequence ID" value="MVM34987.1"/>
    <property type="molecule type" value="Genomic_DNA"/>
</dbReference>
<evidence type="ECO:0000256" key="2">
    <source>
        <dbReference type="SAM" id="Phobius"/>
    </source>
</evidence>
<keyword evidence="2" id="KW-0472">Membrane</keyword>
<protein>
    <submittedName>
        <fullName evidence="3">Uncharacterized protein</fullName>
    </submittedName>
</protein>
<dbReference type="RefSeq" id="WP_157589799.1">
    <property type="nucleotide sequence ID" value="NZ_WPIN01000019.1"/>
</dbReference>
<feature type="region of interest" description="Disordered" evidence="1">
    <location>
        <begin position="184"/>
        <end position="203"/>
    </location>
</feature>
<keyword evidence="2" id="KW-1133">Transmembrane helix</keyword>
<evidence type="ECO:0000256" key="1">
    <source>
        <dbReference type="SAM" id="MobiDB-lite"/>
    </source>
</evidence>
<keyword evidence="2" id="KW-0812">Transmembrane</keyword>
<gene>
    <name evidence="3" type="ORF">GO755_33475</name>
</gene>
<keyword evidence="4" id="KW-1185">Reference proteome</keyword>
<proteinExistence type="predicted"/>
<name>A0A7K1SMH0_9BACT</name>
<evidence type="ECO:0000313" key="3">
    <source>
        <dbReference type="EMBL" id="MVM34987.1"/>
    </source>
</evidence>
<accession>A0A7K1SMH0</accession>
<dbReference type="Proteomes" id="UP000436006">
    <property type="component" value="Unassembled WGS sequence"/>
</dbReference>
<dbReference type="AlphaFoldDB" id="A0A7K1SMH0"/>
<evidence type="ECO:0000313" key="4">
    <source>
        <dbReference type="Proteomes" id="UP000436006"/>
    </source>
</evidence>
<sequence length="237" mass="25782">MAYIAPKVGEMIYALKDRVGVYLAPSINASPTHTNDQNGNHALRDYRKGEAIGKVADDQIYPSTEGPQFLKVLNFVWVTVGGGLFGGGVDIPEFHEAYINIDDEGIGWVRDTYREGATQVAQEEDKRQEIETALKSFPGIPTPTIVKQTNAKGEDSWLLTFPNGYATEWEQFLALTPESKKTLTTSTVPKTGLTDGTGTTPATSTKSTVFTTTNILIGVGILTLFAGLLVVLLRKKK</sequence>
<reference evidence="3 4" key="1">
    <citation type="submission" date="2019-12" db="EMBL/GenBank/DDBJ databases">
        <title>Spirosoma sp. HMF4905 genome sequencing and assembly.</title>
        <authorList>
            <person name="Kang H."/>
            <person name="Cha I."/>
            <person name="Kim H."/>
            <person name="Joh K."/>
        </authorList>
    </citation>
    <scope>NUCLEOTIDE SEQUENCE [LARGE SCALE GENOMIC DNA]</scope>
    <source>
        <strain evidence="3 4">HMF4905</strain>
    </source>
</reference>
<feature type="transmembrane region" description="Helical" evidence="2">
    <location>
        <begin position="215"/>
        <end position="233"/>
    </location>
</feature>
<feature type="compositionally biased region" description="Low complexity" evidence="1">
    <location>
        <begin position="191"/>
        <end position="203"/>
    </location>
</feature>